<comment type="catalytic activity">
    <reaction evidence="4">
        <text>adenylyl-molybdopterin + molybdate = Mo-molybdopterin + AMP + H(+)</text>
        <dbReference type="Rhea" id="RHEA:35047"/>
        <dbReference type="ChEBI" id="CHEBI:15378"/>
        <dbReference type="ChEBI" id="CHEBI:36264"/>
        <dbReference type="ChEBI" id="CHEBI:62727"/>
        <dbReference type="ChEBI" id="CHEBI:71302"/>
        <dbReference type="ChEBI" id="CHEBI:456215"/>
        <dbReference type="EC" id="2.10.1.1"/>
    </reaction>
</comment>
<dbReference type="InterPro" id="IPR005110">
    <property type="entry name" value="MoeA_linker/N"/>
</dbReference>
<name>A0A0X3UM42_9ACTN</name>
<dbReference type="GO" id="GO:0061599">
    <property type="term" value="F:molybdopterin molybdotransferase activity"/>
    <property type="evidence" value="ECO:0007669"/>
    <property type="project" value="UniProtKB-UniRule"/>
</dbReference>
<evidence type="ECO:0000259" key="6">
    <source>
        <dbReference type="SMART" id="SM00852"/>
    </source>
</evidence>
<dbReference type="SMART" id="SM00852">
    <property type="entry name" value="MoCF_biosynth"/>
    <property type="match status" value="1"/>
</dbReference>
<dbReference type="EMBL" id="LLZH01000134">
    <property type="protein sequence ID" value="KUL33721.1"/>
    <property type="molecule type" value="Genomic_DNA"/>
</dbReference>
<dbReference type="Proteomes" id="UP000053244">
    <property type="component" value="Unassembled WGS sequence"/>
</dbReference>
<dbReference type="Pfam" id="PF00994">
    <property type="entry name" value="MoCF_biosynth"/>
    <property type="match status" value="1"/>
</dbReference>
<comment type="function">
    <text evidence="1 5">Catalyzes the insertion of molybdate into adenylated molybdopterin with the concomitant release of AMP.</text>
</comment>
<dbReference type="RefSeq" id="WP_198170833.1">
    <property type="nucleotide sequence ID" value="NZ_LLZH01000134.1"/>
</dbReference>
<reference evidence="7 8" key="1">
    <citation type="submission" date="2015-10" db="EMBL/GenBank/DDBJ databases">
        <authorList>
            <person name="Gilbert D.G."/>
        </authorList>
    </citation>
    <scope>NUCLEOTIDE SEQUENCE [LARGE SCALE GENOMIC DNA]</scope>
    <source>
        <strain evidence="7 8">NRRL B-16712</strain>
    </source>
</reference>
<dbReference type="AlphaFoldDB" id="A0A0X3UM42"/>
<evidence type="ECO:0000313" key="8">
    <source>
        <dbReference type="Proteomes" id="UP000053244"/>
    </source>
</evidence>
<evidence type="ECO:0000313" key="7">
    <source>
        <dbReference type="EMBL" id="KUL33721.1"/>
    </source>
</evidence>
<dbReference type="SUPFAM" id="SSF63882">
    <property type="entry name" value="MoeA N-terminal region -like"/>
    <property type="match status" value="1"/>
</dbReference>
<feature type="domain" description="MoaB/Mog" evidence="6">
    <location>
        <begin position="173"/>
        <end position="309"/>
    </location>
</feature>
<dbReference type="InterPro" id="IPR001453">
    <property type="entry name" value="MoaB/Mog_dom"/>
</dbReference>
<dbReference type="SUPFAM" id="SSF53218">
    <property type="entry name" value="Molybdenum cofactor biosynthesis proteins"/>
    <property type="match status" value="1"/>
</dbReference>
<dbReference type="PANTHER" id="PTHR10192:SF5">
    <property type="entry name" value="GEPHYRIN"/>
    <property type="match status" value="1"/>
</dbReference>
<dbReference type="GO" id="GO:0005829">
    <property type="term" value="C:cytosol"/>
    <property type="evidence" value="ECO:0007669"/>
    <property type="project" value="TreeGrafter"/>
</dbReference>
<sequence length="381" mass="38638">MIEHGPGMPWAVAHATAGDLARPLPAERTTPDAAIGRILAVPLRAAVAVPAFDTAAMDGYAITGPGPWRVVGRRLAGPGEPVDPLLGGTAIEIGTGAAVPPTTEAVLPYEDSARHGDLISGEPRRPHIRRAGEDLRPGDLLADEGRPVTATMAAAAVQAGAEELHTHRPPAVTLFVTGDEVITSGRPGPGQVRDSFTGLVGAVTARAGGHLLRSTRLPDDPVALADALGRPGAEVVVVSGSSSAGAADHLHRVLTALDATWHVRGVACRPGHPQGLAELPGGRWVVSLPGNPYAGLVAALTLLEPLLAALAGRAVAPPVTAVVTGEARLYAAGVRIVPVTGTRILPGARPGSLHTAAAADSLAVLTAAWRSGDPAPRLVLP</sequence>
<accession>A0A0X3UM42</accession>
<evidence type="ECO:0000256" key="1">
    <source>
        <dbReference type="ARBA" id="ARBA00002901"/>
    </source>
</evidence>
<gene>
    <name evidence="7" type="ORF">ADL15_17125</name>
</gene>
<dbReference type="Gene3D" id="3.90.105.10">
    <property type="entry name" value="Molybdopterin biosynthesis moea protein, domain 2"/>
    <property type="match status" value="1"/>
</dbReference>
<keyword evidence="5" id="KW-0501">Molybdenum cofactor biosynthesis</keyword>
<dbReference type="Pfam" id="PF03453">
    <property type="entry name" value="MoeA_N"/>
    <property type="match status" value="1"/>
</dbReference>
<dbReference type="InterPro" id="IPR036425">
    <property type="entry name" value="MoaB/Mog-like_dom_sf"/>
</dbReference>
<dbReference type="PANTHER" id="PTHR10192">
    <property type="entry name" value="MOLYBDOPTERIN BIOSYNTHESIS PROTEIN"/>
    <property type="match status" value="1"/>
</dbReference>
<dbReference type="Gene3D" id="2.170.190.11">
    <property type="entry name" value="Molybdopterin biosynthesis moea protein, domain 3"/>
    <property type="match status" value="1"/>
</dbReference>
<evidence type="ECO:0000256" key="5">
    <source>
        <dbReference type="RuleBase" id="RU365090"/>
    </source>
</evidence>
<proteinExistence type="inferred from homology"/>
<dbReference type="Gene3D" id="3.40.980.10">
    <property type="entry name" value="MoaB/Mog-like domain"/>
    <property type="match status" value="1"/>
</dbReference>
<dbReference type="GO" id="GO:0046872">
    <property type="term" value="F:metal ion binding"/>
    <property type="evidence" value="ECO:0007669"/>
    <property type="project" value="UniProtKB-UniRule"/>
</dbReference>
<comment type="pathway">
    <text evidence="5">Cofactor biosynthesis; molybdopterin biosynthesis.</text>
</comment>
<protein>
    <recommendedName>
        <fullName evidence="5">Molybdopterin molybdenumtransferase</fullName>
        <ecNumber evidence="5">2.10.1.1</ecNumber>
    </recommendedName>
</protein>
<evidence type="ECO:0000256" key="4">
    <source>
        <dbReference type="ARBA" id="ARBA00047317"/>
    </source>
</evidence>
<evidence type="ECO:0000256" key="2">
    <source>
        <dbReference type="ARBA" id="ARBA00010763"/>
    </source>
</evidence>
<keyword evidence="3 5" id="KW-0500">Molybdenum</keyword>
<organism evidence="7 8">
    <name type="scientific">Actinoplanes awajinensis subsp. mycoplanecinus</name>
    <dbReference type="NCBI Taxonomy" id="135947"/>
    <lineage>
        <taxon>Bacteria</taxon>
        <taxon>Bacillati</taxon>
        <taxon>Actinomycetota</taxon>
        <taxon>Actinomycetes</taxon>
        <taxon>Micromonosporales</taxon>
        <taxon>Micromonosporaceae</taxon>
        <taxon>Actinoplanes</taxon>
    </lineage>
</organism>
<keyword evidence="5" id="KW-0460">Magnesium</keyword>
<evidence type="ECO:0000256" key="3">
    <source>
        <dbReference type="ARBA" id="ARBA00022505"/>
    </source>
</evidence>
<keyword evidence="5" id="KW-0808">Transferase</keyword>
<dbReference type="UniPathway" id="UPA00344"/>
<dbReference type="EC" id="2.10.1.1" evidence="5"/>
<comment type="caution">
    <text evidence="7">The sequence shown here is derived from an EMBL/GenBank/DDBJ whole genome shotgun (WGS) entry which is preliminary data.</text>
</comment>
<dbReference type="GO" id="GO:0006777">
    <property type="term" value="P:Mo-molybdopterin cofactor biosynthetic process"/>
    <property type="evidence" value="ECO:0007669"/>
    <property type="project" value="UniProtKB-UniRule"/>
</dbReference>
<comment type="cofactor">
    <cofactor evidence="5">
        <name>Mg(2+)</name>
        <dbReference type="ChEBI" id="CHEBI:18420"/>
    </cofactor>
</comment>
<dbReference type="InterPro" id="IPR036135">
    <property type="entry name" value="MoeA_linker/N_sf"/>
</dbReference>
<keyword evidence="5" id="KW-0479">Metal-binding</keyword>
<dbReference type="InterPro" id="IPR038987">
    <property type="entry name" value="MoeA-like"/>
</dbReference>
<comment type="similarity">
    <text evidence="2 5">Belongs to the MoeA family.</text>
</comment>
<keyword evidence="8" id="KW-1185">Reference proteome</keyword>